<dbReference type="Proteomes" id="UP000224174">
    <property type="component" value="Segment"/>
</dbReference>
<name>A0A1D7SC86_9CAUD</name>
<evidence type="ECO:0000313" key="6">
    <source>
        <dbReference type="EMBL" id="AOO11041.1"/>
    </source>
</evidence>
<dbReference type="Proteomes" id="UP000223306">
    <property type="component" value="Segment"/>
</dbReference>
<dbReference type="Proteomes" id="UP000225361">
    <property type="component" value="Segment"/>
</dbReference>
<evidence type="ECO:0000313" key="7">
    <source>
        <dbReference type="EMBL" id="AOO11265.1"/>
    </source>
</evidence>
<evidence type="ECO:0000313" key="11">
    <source>
        <dbReference type="Proteomes" id="UP000222384"/>
    </source>
</evidence>
<dbReference type="Proteomes" id="UP000226351">
    <property type="component" value="Segment"/>
</dbReference>
<keyword evidence="13" id="KW-1185">Reference proteome</keyword>
<dbReference type="Proteomes" id="UP000299832">
    <property type="component" value="Genome"/>
</dbReference>
<dbReference type="Proteomes" id="UP000224173">
    <property type="component" value="Segment"/>
</dbReference>
<dbReference type="GO" id="GO:0019867">
    <property type="term" value="C:outer membrane"/>
    <property type="evidence" value="ECO:0007669"/>
    <property type="project" value="InterPro"/>
</dbReference>
<feature type="region of interest" description="Disordered" evidence="1">
    <location>
        <begin position="1"/>
        <end position="27"/>
    </location>
</feature>
<dbReference type="EMBL" id="KX349286">
    <property type="protein sequence ID" value="AOO10380.1"/>
    <property type="molecule type" value="Genomic_DNA"/>
</dbReference>
<dbReference type="EMBL" id="KX349289">
    <property type="protein sequence ID" value="AOO11041.1"/>
    <property type="molecule type" value="Genomic_DNA"/>
</dbReference>
<feature type="compositionally biased region" description="Basic residues" evidence="1">
    <location>
        <begin position="8"/>
        <end position="18"/>
    </location>
</feature>
<sequence>MNTPNWQHHSKKEQKRTLKPQAMRQAKKRRASLKKKLLAASVVLVGINPANAESIGDRSNRQAYQSQGGYAREEKCYRNEYREEYVPGTSQSPGYVKTFRERVAVRCEHHHAPQKQHREDNNSCIEGSILGGIAGGGAGAALSRGDGRYWAIPLGIVGGALVGCQIDGG</sequence>
<dbReference type="EMBL" id="KX349288">
    <property type="protein sequence ID" value="AOO10819.1"/>
    <property type="molecule type" value="Genomic_DNA"/>
</dbReference>
<dbReference type="EMBL" id="KX349290">
    <property type="protein sequence ID" value="AOO11265.1"/>
    <property type="molecule type" value="Genomic_DNA"/>
</dbReference>
<dbReference type="Proteomes" id="UP000301260">
    <property type="component" value="Segment"/>
</dbReference>
<evidence type="ECO:0000313" key="10">
    <source>
        <dbReference type="EMBL" id="QBQ75780.1"/>
    </source>
</evidence>
<evidence type="ECO:0000313" key="14">
    <source>
        <dbReference type="Proteomes" id="UP000299832"/>
    </source>
</evidence>
<dbReference type="EMBL" id="KX349287">
    <property type="protein sequence ID" value="AOO10598.1"/>
    <property type="molecule type" value="Genomic_DNA"/>
</dbReference>
<reference evidence="14 15" key="2">
    <citation type="submission" date="2019-02" db="EMBL/GenBank/DDBJ databases">
        <title>Diversity in Cyanophage Genomes from Southern New England Coastal Waters.</title>
        <authorList>
            <person name="Marston M.F."/>
        </authorList>
    </citation>
    <scope>NUCLEOTIDE SEQUENCE [LARGE SCALE GENOMIC DNA]</scope>
    <source>
        <strain evidence="8">RW_03_0617</strain>
        <strain evidence="9">RW_22_0214</strain>
        <strain evidence="10">RW_62_0316</strain>
    </source>
</reference>
<dbReference type="EMBL" id="MK493323">
    <property type="protein sequence ID" value="QBQ75338.1"/>
    <property type="molecule type" value="Genomic_DNA"/>
</dbReference>
<protein>
    <submittedName>
        <fullName evidence="7">Putative cAMP phosphodiesterases class-II</fullName>
    </submittedName>
</protein>
<evidence type="ECO:0000313" key="2">
    <source>
        <dbReference type="EMBL" id="AOO10158.1"/>
    </source>
</evidence>
<evidence type="ECO:0000313" key="5">
    <source>
        <dbReference type="EMBL" id="AOO10819.1"/>
    </source>
</evidence>
<evidence type="ECO:0000313" key="4">
    <source>
        <dbReference type="EMBL" id="AOO10598.1"/>
    </source>
</evidence>
<dbReference type="EMBL" id="MK493324">
    <property type="protein sequence ID" value="QBQ75560.1"/>
    <property type="molecule type" value="Genomic_DNA"/>
</dbReference>
<evidence type="ECO:0000313" key="3">
    <source>
        <dbReference type="EMBL" id="AOO10380.1"/>
    </source>
</evidence>
<evidence type="ECO:0000313" key="15">
    <source>
        <dbReference type="Proteomes" id="UP000301260"/>
    </source>
</evidence>
<dbReference type="Proteomes" id="UP000222384">
    <property type="component" value="Genome"/>
</dbReference>
<dbReference type="EMBL" id="MK493325">
    <property type="protein sequence ID" value="QBQ75780.1"/>
    <property type="molecule type" value="Genomic_DNA"/>
</dbReference>
<accession>A0A1D7SC86</accession>
<evidence type="ECO:0000256" key="1">
    <source>
        <dbReference type="SAM" id="MobiDB-lite"/>
    </source>
</evidence>
<evidence type="ECO:0000313" key="13">
    <source>
        <dbReference type="Proteomes" id="UP000226351"/>
    </source>
</evidence>
<reference evidence="11 12" key="1">
    <citation type="journal article" date="2016" name="Environ. Microbiol.">
        <title>Genomic diversification of marine cyanophages into stable ecotypes.</title>
        <authorList>
            <person name="Marston M.F."/>
            <person name="Martiny J.B."/>
        </authorList>
    </citation>
    <scope>NUCLEOTIDE SEQUENCE [LARGE SCALE GENOMIC DNA]</scope>
    <source>
        <strain evidence="2">RW_01_0212_WH8101</strain>
        <strain evidence="3">RW_03_0807_WH8101</strain>
        <strain evidence="4">RW_06_0613</strain>
        <strain evidence="5">RW_08_0711</strain>
        <strain evidence="6">RW_22_0300</strain>
        <strain evidence="7">RW_25_1112</strain>
    </source>
</reference>
<organism evidence="7 11">
    <name type="scientific">Synechococcus phage S-RIM8</name>
    <dbReference type="NCBI Taxonomy" id="756278"/>
    <lineage>
        <taxon>Viruses</taxon>
        <taxon>Duplodnaviria</taxon>
        <taxon>Heunggongvirae</taxon>
        <taxon>Uroviricota</taxon>
        <taxon>Caudoviricetes</taxon>
        <taxon>Pantevenvirales</taxon>
        <taxon>Kyanoviridae</taxon>
        <taxon>Neptunevirus</taxon>
        <taxon>Neptunevirus srim18</taxon>
    </lineage>
</organism>
<dbReference type="EMBL" id="KX349285">
    <property type="protein sequence ID" value="AOO10158.1"/>
    <property type="molecule type" value="Genomic_DNA"/>
</dbReference>
<evidence type="ECO:0000313" key="8">
    <source>
        <dbReference type="EMBL" id="QBQ75338.1"/>
    </source>
</evidence>
<proteinExistence type="predicted"/>
<evidence type="ECO:0000313" key="9">
    <source>
        <dbReference type="EMBL" id="QBQ75560.1"/>
    </source>
</evidence>
<dbReference type="Proteomes" id="UP000301580">
    <property type="component" value="Segment"/>
</dbReference>
<gene>
    <name evidence="2" type="ORF">RW01021201_004</name>
    <name evidence="8" type="ORF">RW030617_004</name>
    <name evidence="3" type="ORF">RW03080701_004</name>
    <name evidence="4" type="ORF">RW060613_004</name>
    <name evidence="5" type="ORF">RW080711_004</name>
    <name evidence="9" type="ORF">RW220214_004</name>
    <name evidence="6" type="ORF">RW220300_004</name>
    <name evidence="7" type="ORF">RW251112_004</name>
    <name evidence="10" type="ORF">RW620316_004</name>
</gene>
<evidence type="ECO:0000313" key="12">
    <source>
        <dbReference type="Proteomes" id="UP000223306"/>
    </source>
</evidence>